<evidence type="ECO:0000256" key="2">
    <source>
        <dbReference type="ARBA" id="ARBA00022630"/>
    </source>
</evidence>
<dbReference type="EMBL" id="PUJY01000021">
    <property type="protein sequence ID" value="TDB54640.1"/>
    <property type="molecule type" value="Genomic_DNA"/>
</dbReference>
<feature type="domain" description="FAD/NAD(P)-binding" evidence="5">
    <location>
        <begin position="6"/>
        <end position="301"/>
    </location>
</feature>
<evidence type="ECO:0000313" key="7">
    <source>
        <dbReference type="EMBL" id="TDB54640.1"/>
    </source>
</evidence>
<comment type="caution">
    <text evidence="7">The sequence shown here is derived from an EMBL/GenBank/DDBJ whole genome shotgun (WGS) entry which is preliminary data.</text>
</comment>
<name>A0A4R4JK15_9GAMM</name>
<evidence type="ECO:0000259" key="5">
    <source>
        <dbReference type="Pfam" id="PF07992"/>
    </source>
</evidence>
<dbReference type="NCBIfam" id="NF007286">
    <property type="entry name" value="PRK09754.1"/>
    <property type="match status" value="1"/>
</dbReference>
<reference evidence="7 8" key="1">
    <citation type="journal article" date="2019" name="Int. J. Syst. Evol. Microbiol.">
        <title>Photorhabdus khanii subsp. guanajuatensis subsp. nov., isolated from Heterorhabditis atacamensis, and Photorhabdus luminescens subsp. mexicana subsp. nov., isolated from Heterorhabditis mexicana entomopathogenic nematodes.</title>
        <authorList>
            <person name="Machado R.A.R."/>
            <person name="Bruno P."/>
            <person name="Arce C.C.M."/>
            <person name="Liechti N."/>
            <person name="Kohler A."/>
            <person name="Bernal J."/>
            <person name="Bruggmann R."/>
            <person name="Turlings T.C.J."/>
        </authorList>
    </citation>
    <scope>NUCLEOTIDE SEQUENCE [LARGE SCALE GENOMIC DNA]</scope>
    <source>
        <strain evidence="7 8">MEX20-17</strain>
    </source>
</reference>
<organism evidence="7 8">
    <name type="scientific">Photorhabdus khanii subsp. guanajuatensis</name>
    <dbReference type="NCBI Taxonomy" id="2100166"/>
    <lineage>
        <taxon>Bacteria</taxon>
        <taxon>Pseudomonadati</taxon>
        <taxon>Pseudomonadota</taxon>
        <taxon>Gammaproteobacteria</taxon>
        <taxon>Enterobacterales</taxon>
        <taxon>Morganellaceae</taxon>
        <taxon>Photorhabdus</taxon>
    </lineage>
</organism>
<dbReference type="SUPFAM" id="SSF55424">
    <property type="entry name" value="FAD/NAD-linked reductases, dimerisation (C-terminal) domain"/>
    <property type="match status" value="1"/>
</dbReference>
<dbReference type="PRINTS" id="PR00368">
    <property type="entry name" value="FADPNR"/>
</dbReference>
<dbReference type="InterPro" id="IPR023753">
    <property type="entry name" value="FAD/NAD-binding_dom"/>
</dbReference>
<dbReference type="GO" id="GO:0016651">
    <property type="term" value="F:oxidoreductase activity, acting on NAD(P)H"/>
    <property type="evidence" value="ECO:0007669"/>
    <property type="project" value="TreeGrafter"/>
</dbReference>
<dbReference type="NCBIfam" id="NF042949">
    <property type="entry name" value="3PPDioc_HcaD"/>
    <property type="match status" value="1"/>
</dbReference>
<dbReference type="InterPro" id="IPR036188">
    <property type="entry name" value="FAD/NAD-bd_sf"/>
</dbReference>
<dbReference type="InterPro" id="IPR053382">
    <property type="entry name" value="Ring-hydroxylating_dioxygenase"/>
</dbReference>
<dbReference type="SUPFAM" id="SSF51905">
    <property type="entry name" value="FAD/NAD(P)-binding domain"/>
    <property type="match status" value="2"/>
</dbReference>
<evidence type="ECO:0000256" key="3">
    <source>
        <dbReference type="ARBA" id="ARBA00022827"/>
    </source>
</evidence>
<dbReference type="Pfam" id="PF07992">
    <property type="entry name" value="Pyr_redox_2"/>
    <property type="match status" value="1"/>
</dbReference>
<evidence type="ECO:0000313" key="8">
    <source>
        <dbReference type="Proteomes" id="UP000295598"/>
    </source>
</evidence>
<dbReference type="AlphaFoldDB" id="A0A4R4JK15"/>
<comment type="cofactor">
    <cofactor evidence="1">
        <name>FAD</name>
        <dbReference type="ChEBI" id="CHEBI:57692"/>
    </cofactor>
</comment>
<dbReference type="GO" id="GO:0005737">
    <property type="term" value="C:cytoplasm"/>
    <property type="evidence" value="ECO:0007669"/>
    <property type="project" value="TreeGrafter"/>
</dbReference>
<keyword evidence="3" id="KW-0274">FAD</keyword>
<dbReference type="InterPro" id="IPR016156">
    <property type="entry name" value="FAD/NAD-linked_Rdtase_dimer_sf"/>
</dbReference>
<protein>
    <submittedName>
        <fullName evidence="7">3-phenylpropionate dioxygenase</fullName>
    </submittedName>
</protein>
<dbReference type="Pfam" id="PF14759">
    <property type="entry name" value="Reductase_C"/>
    <property type="match status" value="1"/>
</dbReference>
<gene>
    <name evidence="7" type="ORF">C5467_13550</name>
</gene>
<keyword evidence="7" id="KW-0223">Dioxygenase</keyword>
<sequence>MRDQTFIIVGAGQAGAMAAATLRQQQFDGDIILIGKEYHAPYERPTLSKEYLINPEEEPKYLFSEDFYLKNRIDLRMGQPVSRIIPAEHCVVLEDGDKLRYDKLLLAMGARAKRFPLLDQLGENVYTLRTLDDAQRLRQAVKEGKRVLIVGGGVIGLELAATSCEMGANVTVIEQADNIMGRCAPPLLQDYLLNRHQEKGVQFFLDINIVSAQRQENELVLILNTGEEVIGDIIIYGIGAEFRDKLAADAGLVTNGGIVIDSCCQTSEPDIFAAGDVCLQKEPITGDLQRRETWENANRQAIIAAHAMMGLEPPQPSVPWFWTDQWGINIQMVGKMQAEKWHIQGDLQSDKAVLLGTENEVLVGAVAINQGREMRNLRKLLSNPMVIEV</sequence>
<evidence type="ECO:0000256" key="4">
    <source>
        <dbReference type="ARBA" id="ARBA00023002"/>
    </source>
</evidence>
<dbReference type="PANTHER" id="PTHR43557:SF2">
    <property type="entry name" value="RIESKE DOMAIN-CONTAINING PROTEIN-RELATED"/>
    <property type="match status" value="1"/>
</dbReference>
<evidence type="ECO:0000256" key="1">
    <source>
        <dbReference type="ARBA" id="ARBA00001974"/>
    </source>
</evidence>
<dbReference type="Gene3D" id="3.50.50.60">
    <property type="entry name" value="FAD/NAD(P)-binding domain"/>
    <property type="match status" value="2"/>
</dbReference>
<dbReference type="GO" id="GO:0051213">
    <property type="term" value="F:dioxygenase activity"/>
    <property type="evidence" value="ECO:0007669"/>
    <property type="project" value="UniProtKB-KW"/>
</dbReference>
<dbReference type="Proteomes" id="UP000295598">
    <property type="component" value="Unassembled WGS sequence"/>
</dbReference>
<proteinExistence type="predicted"/>
<accession>A0A4R4JK15</accession>
<dbReference type="InterPro" id="IPR050446">
    <property type="entry name" value="FAD-oxidoreductase/Apoptosis"/>
</dbReference>
<evidence type="ECO:0000259" key="6">
    <source>
        <dbReference type="Pfam" id="PF14759"/>
    </source>
</evidence>
<keyword evidence="2" id="KW-0285">Flavoprotein</keyword>
<keyword evidence="4" id="KW-0560">Oxidoreductase</keyword>
<dbReference type="InterPro" id="IPR028202">
    <property type="entry name" value="Reductase_C"/>
</dbReference>
<dbReference type="Gene3D" id="3.30.390.30">
    <property type="match status" value="1"/>
</dbReference>
<dbReference type="RefSeq" id="WP_132354873.1">
    <property type="nucleotide sequence ID" value="NZ_CAWOJO010000021.1"/>
</dbReference>
<dbReference type="PANTHER" id="PTHR43557">
    <property type="entry name" value="APOPTOSIS-INDUCING FACTOR 1"/>
    <property type="match status" value="1"/>
</dbReference>
<feature type="domain" description="Reductase C-terminal" evidence="6">
    <location>
        <begin position="320"/>
        <end position="383"/>
    </location>
</feature>
<dbReference type="PRINTS" id="PR00411">
    <property type="entry name" value="PNDRDTASEI"/>
</dbReference>